<dbReference type="InterPro" id="IPR014721">
    <property type="entry name" value="Ribsml_uS5_D2-typ_fold_subgr"/>
</dbReference>
<reference evidence="7 8" key="1">
    <citation type="submission" date="2018-06" db="EMBL/GenBank/DDBJ databases">
        <title>Extensive metabolic versatility and redundancy in microbially diverse, dynamic hydrothermal sediments.</title>
        <authorList>
            <person name="Dombrowski N."/>
            <person name="Teske A."/>
            <person name="Baker B.J."/>
        </authorList>
    </citation>
    <scope>NUCLEOTIDE SEQUENCE [LARGE SCALE GENOMIC DNA]</scope>
    <source>
        <strain evidence="7">B35_G9</strain>
    </source>
</reference>
<keyword evidence="7" id="KW-0540">Nuclease</keyword>
<dbReference type="Gene3D" id="3.30.1540.20">
    <property type="entry name" value="MutL, C-terminal domain, dimerisation subdomain"/>
    <property type="match status" value="1"/>
</dbReference>
<dbReference type="PROSITE" id="PS00058">
    <property type="entry name" value="DNA_MISMATCH_REPAIR_1"/>
    <property type="match status" value="1"/>
</dbReference>
<dbReference type="InterPro" id="IPR020667">
    <property type="entry name" value="DNA_mismatch_repair_MutL"/>
</dbReference>
<proteinExistence type="inferred from homology"/>
<dbReference type="InterPro" id="IPR002099">
    <property type="entry name" value="MutL/Mlh/PMS"/>
</dbReference>
<keyword evidence="7" id="KW-0255">Endonuclease</keyword>
<accession>A0A660S7N3</accession>
<evidence type="ECO:0000256" key="4">
    <source>
        <dbReference type="HAMAP-Rule" id="MF_00149"/>
    </source>
</evidence>
<dbReference type="CDD" id="cd16926">
    <property type="entry name" value="HATPase_MutL-MLH-PMS-like"/>
    <property type="match status" value="1"/>
</dbReference>
<sequence>MQSKIKVLPSNTISQIAAGEVIDRPASCVKELLENSIDAGAKKIDIEIKSAGKSLIRVRDNGSGMNKEDIINSVKRHATSKINAIEDLERIKSYGFRGEALASIASVSKLSIISRTSDDQVGTRIFFDKGKAINIDEVASEIGTTVYVERLFYNLPVRFKFLKSDVSEYRAILQEIFHSALPNPHIEYSVKSDNRNVINLPATDNIKERIFQIIDSSYESKFIPINYDDEKYHIKGFITKPEININSNNYREIFINGRYVSNKTVAKAIISGYGETYTKSRPGYYLFIELPQNEIDVNIHPKKLEVKFQDEKHIFSLIYHTIQEAILSGNGVITVKDRINIENNSFKYNQSPETNNSISLFSDTEEYKAEQQKSFTFEDRINKSKFWQFHDTYVLTETQTALLIIDQHAAHERIIYEQLQKEELSKSQKLLFPIVINLAADKIAFIDSIINDLESLKFEISKFSGNTLIINAVPSIIKKITKDMFMEIVEGVKSEKGTNKFDNIIKTIACKAAIKANQKLSYNEMEELVANLFKCKVPY</sequence>
<dbReference type="InterPro" id="IPR020568">
    <property type="entry name" value="Ribosomal_Su5_D2-typ_SF"/>
</dbReference>
<dbReference type="GO" id="GO:0006298">
    <property type="term" value="P:mismatch repair"/>
    <property type="evidence" value="ECO:0007669"/>
    <property type="project" value="UniProtKB-UniRule"/>
</dbReference>
<dbReference type="GO" id="GO:0004519">
    <property type="term" value="F:endonuclease activity"/>
    <property type="evidence" value="ECO:0007669"/>
    <property type="project" value="UniProtKB-KW"/>
</dbReference>
<dbReference type="PANTHER" id="PTHR10073:SF12">
    <property type="entry name" value="DNA MISMATCH REPAIR PROTEIN MLH1"/>
    <property type="match status" value="1"/>
</dbReference>
<evidence type="ECO:0000256" key="3">
    <source>
        <dbReference type="ARBA" id="ARBA00023204"/>
    </source>
</evidence>
<dbReference type="HAMAP" id="MF_00149">
    <property type="entry name" value="DNA_mis_repair"/>
    <property type="match status" value="1"/>
</dbReference>
<keyword evidence="2 4" id="KW-0227">DNA damage</keyword>
<evidence type="ECO:0000256" key="1">
    <source>
        <dbReference type="ARBA" id="ARBA00006082"/>
    </source>
</evidence>
<name>A0A660S7N3_UNCT6</name>
<evidence type="ECO:0000259" key="5">
    <source>
        <dbReference type="SMART" id="SM00853"/>
    </source>
</evidence>
<dbReference type="InterPro" id="IPR013507">
    <property type="entry name" value="DNA_mismatch_S5_2-like"/>
</dbReference>
<protein>
    <recommendedName>
        <fullName evidence="4">DNA mismatch repair protein MutL</fullName>
    </recommendedName>
</protein>
<evidence type="ECO:0000259" key="6">
    <source>
        <dbReference type="SMART" id="SM01340"/>
    </source>
</evidence>
<dbReference type="GO" id="GO:0005524">
    <property type="term" value="F:ATP binding"/>
    <property type="evidence" value="ECO:0007669"/>
    <property type="project" value="InterPro"/>
</dbReference>
<dbReference type="InterPro" id="IPR014762">
    <property type="entry name" value="DNA_mismatch_repair_CS"/>
</dbReference>
<dbReference type="SUPFAM" id="SSF54211">
    <property type="entry name" value="Ribosomal protein S5 domain 2-like"/>
    <property type="match status" value="1"/>
</dbReference>
<dbReference type="Pfam" id="PF08676">
    <property type="entry name" value="MutL_C"/>
    <property type="match status" value="1"/>
</dbReference>
<dbReference type="InterPro" id="IPR042120">
    <property type="entry name" value="MutL_C_dimsub"/>
</dbReference>
<comment type="similarity">
    <text evidence="1 4">Belongs to the DNA mismatch repair MutL/HexB family.</text>
</comment>
<feature type="domain" description="MutL C-terminal dimerisation" evidence="5">
    <location>
        <begin position="385"/>
        <end position="520"/>
    </location>
</feature>
<comment type="function">
    <text evidence="4">This protein is involved in the repair of mismatches in DNA. It is required for dam-dependent methyl-directed DNA mismatch repair. May act as a 'molecular matchmaker', a protein that promotes the formation of a stable complex between two or more DNA-binding proteins in an ATP-dependent manner without itself being part of a final effector complex.</text>
</comment>
<dbReference type="SUPFAM" id="SSF55874">
    <property type="entry name" value="ATPase domain of HSP90 chaperone/DNA topoisomerase II/histidine kinase"/>
    <property type="match status" value="1"/>
</dbReference>
<dbReference type="Gene3D" id="3.30.230.10">
    <property type="match status" value="1"/>
</dbReference>
<organism evidence="7 8">
    <name type="scientific">candidate division TA06 bacterium</name>
    <dbReference type="NCBI Taxonomy" id="2250710"/>
    <lineage>
        <taxon>Bacteria</taxon>
        <taxon>Bacteria division TA06</taxon>
    </lineage>
</organism>
<dbReference type="InterPro" id="IPR036890">
    <property type="entry name" value="HATPase_C_sf"/>
</dbReference>
<dbReference type="GO" id="GO:0032300">
    <property type="term" value="C:mismatch repair complex"/>
    <property type="evidence" value="ECO:0007669"/>
    <property type="project" value="InterPro"/>
</dbReference>
<dbReference type="InterPro" id="IPR038973">
    <property type="entry name" value="MutL/Mlh/Pms-like"/>
</dbReference>
<evidence type="ECO:0000313" key="8">
    <source>
        <dbReference type="Proteomes" id="UP000282321"/>
    </source>
</evidence>
<dbReference type="AlphaFoldDB" id="A0A660S7N3"/>
<dbReference type="GO" id="GO:0140664">
    <property type="term" value="F:ATP-dependent DNA damage sensor activity"/>
    <property type="evidence" value="ECO:0007669"/>
    <property type="project" value="InterPro"/>
</dbReference>
<keyword evidence="3 4" id="KW-0234">DNA repair</keyword>
<dbReference type="SUPFAM" id="SSF118116">
    <property type="entry name" value="DNA mismatch repair protein MutL"/>
    <property type="match status" value="1"/>
</dbReference>
<dbReference type="SMART" id="SM00853">
    <property type="entry name" value="MutL_C"/>
    <property type="match status" value="1"/>
</dbReference>
<dbReference type="Pfam" id="PF13589">
    <property type="entry name" value="HATPase_c_3"/>
    <property type="match status" value="1"/>
</dbReference>
<dbReference type="Proteomes" id="UP000282321">
    <property type="component" value="Unassembled WGS sequence"/>
</dbReference>
<dbReference type="Pfam" id="PF01119">
    <property type="entry name" value="DNA_mis_repair"/>
    <property type="match status" value="1"/>
</dbReference>
<dbReference type="CDD" id="cd00782">
    <property type="entry name" value="MutL_Trans"/>
    <property type="match status" value="1"/>
</dbReference>
<evidence type="ECO:0000256" key="2">
    <source>
        <dbReference type="ARBA" id="ARBA00022763"/>
    </source>
</evidence>
<dbReference type="InterPro" id="IPR014790">
    <property type="entry name" value="MutL_C"/>
</dbReference>
<gene>
    <name evidence="4 7" type="primary">mutL</name>
    <name evidence="7" type="ORF">DRP44_04930</name>
</gene>
<dbReference type="NCBIfam" id="TIGR00585">
    <property type="entry name" value="mutl"/>
    <property type="match status" value="1"/>
</dbReference>
<dbReference type="Gene3D" id="3.30.565.10">
    <property type="entry name" value="Histidine kinase-like ATPase, C-terminal domain"/>
    <property type="match status" value="1"/>
</dbReference>
<dbReference type="Gene3D" id="3.30.1370.100">
    <property type="entry name" value="MutL, C-terminal domain, regulatory subdomain"/>
    <property type="match status" value="1"/>
</dbReference>
<dbReference type="PANTHER" id="PTHR10073">
    <property type="entry name" value="DNA MISMATCH REPAIR PROTEIN MLH, PMS, MUTL"/>
    <property type="match status" value="1"/>
</dbReference>
<dbReference type="InterPro" id="IPR037198">
    <property type="entry name" value="MutL_C_sf"/>
</dbReference>
<dbReference type="FunFam" id="3.30.565.10:FF:000003">
    <property type="entry name" value="DNA mismatch repair endonuclease MutL"/>
    <property type="match status" value="1"/>
</dbReference>
<dbReference type="InterPro" id="IPR042121">
    <property type="entry name" value="MutL_C_regsub"/>
</dbReference>
<evidence type="ECO:0000313" key="7">
    <source>
        <dbReference type="EMBL" id="RKX66047.1"/>
    </source>
</evidence>
<comment type="caution">
    <text evidence="7">The sequence shown here is derived from an EMBL/GenBank/DDBJ whole genome shotgun (WGS) entry which is preliminary data.</text>
</comment>
<dbReference type="EMBL" id="QNBC01000058">
    <property type="protein sequence ID" value="RKX66047.1"/>
    <property type="molecule type" value="Genomic_DNA"/>
</dbReference>
<keyword evidence="7" id="KW-0378">Hydrolase</keyword>
<dbReference type="SMART" id="SM01340">
    <property type="entry name" value="DNA_mis_repair"/>
    <property type="match status" value="1"/>
</dbReference>
<dbReference type="GO" id="GO:0030983">
    <property type="term" value="F:mismatched DNA binding"/>
    <property type="evidence" value="ECO:0007669"/>
    <property type="project" value="InterPro"/>
</dbReference>
<feature type="domain" description="DNA mismatch repair protein S5" evidence="6">
    <location>
        <begin position="210"/>
        <end position="327"/>
    </location>
</feature>
<dbReference type="GO" id="GO:0016887">
    <property type="term" value="F:ATP hydrolysis activity"/>
    <property type="evidence" value="ECO:0007669"/>
    <property type="project" value="InterPro"/>
</dbReference>